<dbReference type="PROSITE" id="PS00571">
    <property type="entry name" value="AMIDASES"/>
    <property type="match status" value="1"/>
</dbReference>
<proteinExistence type="inferred from homology"/>
<dbReference type="GO" id="GO:0005524">
    <property type="term" value="F:ATP binding"/>
    <property type="evidence" value="ECO:0007669"/>
    <property type="project" value="UniProtKB-KW"/>
</dbReference>
<evidence type="ECO:0000256" key="2">
    <source>
        <dbReference type="ARBA" id="ARBA00022598"/>
    </source>
</evidence>
<dbReference type="InterPro" id="IPR023631">
    <property type="entry name" value="Amidase_dom"/>
</dbReference>
<dbReference type="EMBL" id="MGAK01000024">
    <property type="protein sequence ID" value="OGK44134.1"/>
    <property type="molecule type" value="Genomic_DNA"/>
</dbReference>
<feature type="active site" description="Acyl-ester intermediate" evidence="7">
    <location>
        <position position="166"/>
    </location>
</feature>
<evidence type="ECO:0000256" key="6">
    <source>
        <dbReference type="ARBA" id="ARBA00047407"/>
    </source>
</evidence>
<dbReference type="STRING" id="1802060.A2957_03275"/>
<evidence type="ECO:0000256" key="7">
    <source>
        <dbReference type="HAMAP-Rule" id="MF_00120"/>
    </source>
</evidence>
<dbReference type="GO" id="GO:0030956">
    <property type="term" value="C:glutamyl-tRNA(Gln) amidotransferase complex"/>
    <property type="evidence" value="ECO:0007669"/>
    <property type="project" value="InterPro"/>
</dbReference>
<keyword evidence="2 7" id="KW-0436">Ligase</keyword>
<feature type="active site" description="Charge relay system" evidence="7">
    <location>
        <position position="142"/>
    </location>
</feature>
<comment type="caution">
    <text evidence="9">The sequence shown here is derived from an EMBL/GenBank/DDBJ whole genome shotgun (WGS) entry which is preliminary data.</text>
</comment>
<dbReference type="InterPro" id="IPR020556">
    <property type="entry name" value="Amidase_CS"/>
</dbReference>
<dbReference type="Pfam" id="PF01425">
    <property type="entry name" value="Amidase"/>
    <property type="match status" value="1"/>
</dbReference>
<organism evidence="9 10">
    <name type="scientific">Candidatus Roizmanbacteria bacterium RIFCSPLOWO2_01_FULL_38_11</name>
    <dbReference type="NCBI Taxonomy" id="1802060"/>
    <lineage>
        <taxon>Bacteria</taxon>
        <taxon>Candidatus Roizmaniibacteriota</taxon>
    </lineage>
</organism>
<dbReference type="GO" id="GO:0006412">
    <property type="term" value="P:translation"/>
    <property type="evidence" value="ECO:0007669"/>
    <property type="project" value="UniProtKB-UniRule"/>
</dbReference>
<comment type="function">
    <text evidence="7">Allows the formation of correctly charged Gln-tRNA(Gln) through the transamidation of misacylated Glu-tRNA(Gln) in organisms which lack glutaminyl-tRNA synthetase. The reaction takes place in the presence of glutamine and ATP through an activated gamma-phospho-Glu-tRNA(Gln).</text>
</comment>
<comment type="similarity">
    <text evidence="1 7">Belongs to the amidase family. GatA subfamily.</text>
</comment>
<feature type="active site" description="Charge relay system" evidence="7">
    <location>
        <position position="67"/>
    </location>
</feature>
<dbReference type="Proteomes" id="UP000179072">
    <property type="component" value="Unassembled WGS sequence"/>
</dbReference>
<dbReference type="NCBIfam" id="TIGR00132">
    <property type="entry name" value="gatA"/>
    <property type="match status" value="1"/>
</dbReference>
<protein>
    <recommendedName>
        <fullName evidence="7">Glutamyl-tRNA(Gln) amidotransferase subunit A</fullName>
        <shortName evidence="7">Glu-ADT subunit A</shortName>
        <ecNumber evidence="7">6.3.5.7</ecNumber>
    </recommendedName>
</protein>
<gene>
    <name evidence="7" type="primary">gatA</name>
    <name evidence="9" type="ORF">A2957_03275</name>
</gene>
<dbReference type="PANTHER" id="PTHR11895">
    <property type="entry name" value="TRANSAMIDASE"/>
    <property type="match status" value="1"/>
</dbReference>
<reference evidence="9 10" key="1">
    <citation type="journal article" date="2016" name="Nat. Commun.">
        <title>Thousands of microbial genomes shed light on interconnected biogeochemical processes in an aquifer system.</title>
        <authorList>
            <person name="Anantharaman K."/>
            <person name="Brown C.T."/>
            <person name="Hug L.A."/>
            <person name="Sharon I."/>
            <person name="Castelle C.J."/>
            <person name="Probst A.J."/>
            <person name="Thomas B.C."/>
            <person name="Singh A."/>
            <person name="Wilkins M.J."/>
            <person name="Karaoz U."/>
            <person name="Brodie E.L."/>
            <person name="Williams K.H."/>
            <person name="Hubbard S.S."/>
            <person name="Banfield J.F."/>
        </authorList>
    </citation>
    <scope>NUCLEOTIDE SEQUENCE [LARGE SCALE GENOMIC DNA]</scope>
</reference>
<name>A0A1F7IL82_9BACT</name>
<evidence type="ECO:0000256" key="1">
    <source>
        <dbReference type="ARBA" id="ARBA00008069"/>
    </source>
</evidence>
<evidence type="ECO:0000313" key="10">
    <source>
        <dbReference type="Proteomes" id="UP000179072"/>
    </source>
</evidence>
<accession>A0A1F7IL82</accession>
<dbReference type="PANTHER" id="PTHR11895:SF151">
    <property type="entry name" value="GLUTAMYL-TRNA(GLN) AMIDOTRANSFERASE SUBUNIT A"/>
    <property type="match status" value="1"/>
</dbReference>
<evidence type="ECO:0000256" key="4">
    <source>
        <dbReference type="ARBA" id="ARBA00022840"/>
    </source>
</evidence>
<keyword evidence="5 7" id="KW-0648">Protein biosynthesis</keyword>
<dbReference type="InterPro" id="IPR004412">
    <property type="entry name" value="GatA"/>
</dbReference>
<dbReference type="SUPFAM" id="SSF75304">
    <property type="entry name" value="Amidase signature (AS) enzymes"/>
    <property type="match status" value="1"/>
</dbReference>
<sequence length="460" mass="50645">MKLHELSLIELIDFIEKKKISSSEVNNYFSKRIERYNKKLNVYLTVPDETHQSSKEGALKGVGLAFKDNISTKDIRTTASSKVLDNYIPPYNATIVEKILASGGAILGKTNMDAWAHGSSTETSDYGTTRNPYDLDRVPGGSSGGSAVAVASGLVPAAIGTETAESIRQPAAWSGVVGLKPSYGRVSRYGIIAMGSSWDCPGPMTHTVEDAAFLLEILAGQDPYDATSSPTPIDSYRNNLSEKKKLTIGYSLEYFKDVDQEIRNAVMNTIDLLKKNGHSVKEISLMNPKYAVSVYMILQRSEVSSNLSRYDGIRFGNPRSYFASEAKRRIMLGTYALSHGYYDQFYKKAEKVRGMIVDDFNKVFEQVDVIIAPTTPIPAMKIGESEKYPFYGEIMDILGEPVSAAGIPALSIPCGLTTTGLPIGVQIMGKYLDESTVLNVGYELEKEVPFSWKDILKKYE</sequence>
<dbReference type="HAMAP" id="MF_00120">
    <property type="entry name" value="GatA"/>
    <property type="match status" value="1"/>
</dbReference>
<comment type="catalytic activity">
    <reaction evidence="6 7">
        <text>L-glutamyl-tRNA(Gln) + L-glutamine + ATP + H2O = L-glutaminyl-tRNA(Gln) + L-glutamate + ADP + phosphate + H(+)</text>
        <dbReference type="Rhea" id="RHEA:17521"/>
        <dbReference type="Rhea" id="RHEA-COMP:9681"/>
        <dbReference type="Rhea" id="RHEA-COMP:9684"/>
        <dbReference type="ChEBI" id="CHEBI:15377"/>
        <dbReference type="ChEBI" id="CHEBI:15378"/>
        <dbReference type="ChEBI" id="CHEBI:29985"/>
        <dbReference type="ChEBI" id="CHEBI:30616"/>
        <dbReference type="ChEBI" id="CHEBI:43474"/>
        <dbReference type="ChEBI" id="CHEBI:58359"/>
        <dbReference type="ChEBI" id="CHEBI:78520"/>
        <dbReference type="ChEBI" id="CHEBI:78521"/>
        <dbReference type="ChEBI" id="CHEBI:456216"/>
        <dbReference type="EC" id="6.3.5.7"/>
    </reaction>
</comment>
<feature type="domain" description="Amidase" evidence="8">
    <location>
        <begin position="26"/>
        <end position="438"/>
    </location>
</feature>
<dbReference type="GO" id="GO:0050567">
    <property type="term" value="F:glutaminyl-tRNA synthase (glutamine-hydrolyzing) activity"/>
    <property type="evidence" value="ECO:0007669"/>
    <property type="project" value="UniProtKB-UniRule"/>
</dbReference>
<evidence type="ECO:0000256" key="5">
    <source>
        <dbReference type="ARBA" id="ARBA00022917"/>
    </source>
</evidence>
<keyword evidence="3 7" id="KW-0547">Nucleotide-binding</keyword>
<evidence type="ECO:0000313" key="9">
    <source>
        <dbReference type="EMBL" id="OGK44134.1"/>
    </source>
</evidence>
<dbReference type="EC" id="6.3.5.7" evidence="7"/>
<dbReference type="InterPro" id="IPR036928">
    <property type="entry name" value="AS_sf"/>
</dbReference>
<dbReference type="InterPro" id="IPR000120">
    <property type="entry name" value="Amidase"/>
</dbReference>
<dbReference type="Gene3D" id="3.90.1300.10">
    <property type="entry name" value="Amidase signature (AS) domain"/>
    <property type="match status" value="1"/>
</dbReference>
<evidence type="ECO:0000256" key="3">
    <source>
        <dbReference type="ARBA" id="ARBA00022741"/>
    </source>
</evidence>
<dbReference type="AlphaFoldDB" id="A0A1F7IL82"/>
<comment type="subunit">
    <text evidence="7">Heterotrimer of A, B and C subunits.</text>
</comment>
<keyword evidence="4 7" id="KW-0067">ATP-binding</keyword>
<evidence type="ECO:0000259" key="8">
    <source>
        <dbReference type="Pfam" id="PF01425"/>
    </source>
</evidence>